<keyword evidence="2" id="KW-0732">Signal</keyword>
<keyword evidence="1" id="KW-0812">Transmembrane</keyword>
<evidence type="ECO:0000256" key="1">
    <source>
        <dbReference type="SAM" id="Phobius"/>
    </source>
</evidence>
<sequence>MIYRYFILCVAASALLLGIQAPNLLTQYQQRLAAQYAEAMVYYRDYQTIAETHFDGDIQALIRAHQTSDEAAFRDEAPIIEKLVARVNAFEQQLQLQQQSYPNQLWALVWQHDEELLAGTMEQYSFNVPLTQQAIATGALIALAIVVLIDFMWLVLKRLFRRRGDKPGFRANHRF</sequence>
<accession>A0A094IRN5</accession>
<proteinExistence type="predicted"/>
<dbReference type="AlphaFoldDB" id="A0A094IRN5"/>
<evidence type="ECO:0000256" key="2">
    <source>
        <dbReference type="SAM" id="SignalP"/>
    </source>
</evidence>
<dbReference type="EMBL" id="JPIN01000001">
    <property type="protein sequence ID" value="KFZ29797.1"/>
    <property type="molecule type" value="Genomic_DNA"/>
</dbReference>
<evidence type="ECO:0000313" key="3">
    <source>
        <dbReference type="EMBL" id="KFZ29797.1"/>
    </source>
</evidence>
<keyword evidence="1" id="KW-1133">Transmembrane helix</keyword>
<feature type="signal peptide" evidence="2">
    <location>
        <begin position="1"/>
        <end position="21"/>
    </location>
</feature>
<keyword evidence="4" id="KW-1185">Reference proteome</keyword>
<dbReference type="Pfam" id="PF11157">
    <property type="entry name" value="DUF2937"/>
    <property type="match status" value="1"/>
</dbReference>
<dbReference type="STRING" id="1517416.IDAT_01495"/>
<evidence type="ECO:0000313" key="4">
    <source>
        <dbReference type="Proteomes" id="UP000053718"/>
    </source>
</evidence>
<name>A0A094IRN5_9GAMM</name>
<organism evidence="3 4">
    <name type="scientific">Pseudidiomarina atlantica</name>
    <dbReference type="NCBI Taxonomy" id="1517416"/>
    <lineage>
        <taxon>Bacteria</taxon>
        <taxon>Pseudomonadati</taxon>
        <taxon>Pseudomonadota</taxon>
        <taxon>Gammaproteobacteria</taxon>
        <taxon>Alteromonadales</taxon>
        <taxon>Idiomarinaceae</taxon>
        <taxon>Pseudidiomarina</taxon>
    </lineage>
</organism>
<protein>
    <recommendedName>
        <fullName evidence="5">DUF2937 domain-containing protein</fullName>
    </recommendedName>
</protein>
<keyword evidence="1" id="KW-0472">Membrane</keyword>
<dbReference type="RefSeq" id="WP_034729563.1">
    <property type="nucleotide sequence ID" value="NZ_JPIN01000001.1"/>
</dbReference>
<comment type="caution">
    <text evidence="3">The sequence shown here is derived from an EMBL/GenBank/DDBJ whole genome shotgun (WGS) entry which is preliminary data.</text>
</comment>
<dbReference type="OrthoDB" id="7021410at2"/>
<dbReference type="eggNOG" id="ENOG5032YDB">
    <property type="taxonomic scope" value="Bacteria"/>
</dbReference>
<feature type="chain" id="PRO_5001905466" description="DUF2937 domain-containing protein" evidence="2">
    <location>
        <begin position="22"/>
        <end position="175"/>
    </location>
</feature>
<dbReference type="Proteomes" id="UP000053718">
    <property type="component" value="Unassembled WGS sequence"/>
</dbReference>
<feature type="transmembrane region" description="Helical" evidence="1">
    <location>
        <begin position="134"/>
        <end position="156"/>
    </location>
</feature>
<dbReference type="InterPro" id="IPR022584">
    <property type="entry name" value="DUF2937"/>
</dbReference>
<gene>
    <name evidence="3" type="ORF">IDAT_01495</name>
</gene>
<reference evidence="3 4" key="1">
    <citation type="submission" date="2014-06" db="EMBL/GenBank/DDBJ databases">
        <title>Draft genome sequence of Idiomarina sp. MCCC 1A10513.</title>
        <authorList>
            <person name="Du J."/>
            <person name="Lai Q."/>
            <person name="Shao Z."/>
        </authorList>
    </citation>
    <scope>NUCLEOTIDE SEQUENCE [LARGE SCALE GENOMIC DNA]</scope>
    <source>
        <strain evidence="3 4">MCCC 1A10513</strain>
    </source>
</reference>
<evidence type="ECO:0008006" key="5">
    <source>
        <dbReference type="Google" id="ProtNLM"/>
    </source>
</evidence>